<keyword evidence="2" id="KW-0808">Transferase</keyword>
<evidence type="ECO:0000313" key="5">
    <source>
        <dbReference type="Proteomes" id="UP000606889"/>
    </source>
</evidence>
<proteinExistence type="predicted"/>
<comment type="caution">
    <text evidence="4">The sequence shown here is derived from an EMBL/GenBank/DDBJ whole genome shotgun (WGS) entry which is preliminary data.</text>
</comment>
<dbReference type="Pfam" id="PF13649">
    <property type="entry name" value="Methyltransf_25"/>
    <property type="match status" value="1"/>
</dbReference>
<dbReference type="PANTHER" id="PTHR43861:SF1">
    <property type="entry name" value="TRANS-ACONITATE 2-METHYLTRANSFERASE"/>
    <property type="match status" value="1"/>
</dbReference>
<dbReference type="Gene3D" id="3.40.50.150">
    <property type="entry name" value="Vaccinia Virus protein VP39"/>
    <property type="match status" value="1"/>
</dbReference>
<dbReference type="PANTHER" id="PTHR43861">
    <property type="entry name" value="TRANS-ACONITATE 2-METHYLTRANSFERASE-RELATED"/>
    <property type="match status" value="1"/>
</dbReference>
<dbReference type="InterPro" id="IPR041698">
    <property type="entry name" value="Methyltransf_25"/>
</dbReference>
<evidence type="ECO:0000313" key="4">
    <source>
        <dbReference type="EMBL" id="MBC5647997.1"/>
    </source>
</evidence>
<dbReference type="EMBL" id="JACOON010000003">
    <property type="protein sequence ID" value="MBC5647997.1"/>
    <property type="molecule type" value="Genomic_DNA"/>
</dbReference>
<keyword evidence="1 4" id="KW-0489">Methyltransferase</keyword>
<dbReference type="SUPFAM" id="SSF53335">
    <property type="entry name" value="S-adenosyl-L-methionine-dependent methyltransferases"/>
    <property type="match status" value="1"/>
</dbReference>
<evidence type="ECO:0000256" key="1">
    <source>
        <dbReference type="ARBA" id="ARBA00022603"/>
    </source>
</evidence>
<gene>
    <name evidence="4" type="ORF">H8S18_06580</name>
</gene>
<dbReference type="Gene3D" id="1.10.150.290">
    <property type="entry name" value="S-adenosyl-L-methionine-dependent methyltransferases"/>
    <property type="match status" value="1"/>
</dbReference>
<evidence type="ECO:0000256" key="2">
    <source>
        <dbReference type="ARBA" id="ARBA00022679"/>
    </source>
</evidence>
<dbReference type="Proteomes" id="UP000606889">
    <property type="component" value="Unassembled WGS sequence"/>
</dbReference>
<organism evidence="4 5">
    <name type="scientific">Christensenella tenuis</name>
    <dbReference type="NCBI Taxonomy" id="2763033"/>
    <lineage>
        <taxon>Bacteria</taxon>
        <taxon>Bacillati</taxon>
        <taxon>Bacillota</taxon>
        <taxon>Clostridia</taxon>
        <taxon>Christensenellales</taxon>
        <taxon>Christensenellaceae</taxon>
        <taxon>Christensenella</taxon>
    </lineage>
</organism>
<reference evidence="4 5" key="1">
    <citation type="submission" date="2020-08" db="EMBL/GenBank/DDBJ databases">
        <title>Genome public.</title>
        <authorList>
            <person name="Liu C."/>
            <person name="Sun Q."/>
        </authorList>
    </citation>
    <scope>NUCLEOTIDE SEQUENCE [LARGE SCALE GENOMIC DNA]</scope>
    <source>
        <strain evidence="4 5">NSJ-35</strain>
    </source>
</reference>
<dbReference type="InterPro" id="IPR023149">
    <property type="entry name" value="Trans_acon_MeTrfase_C"/>
</dbReference>
<keyword evidence="5" id="KW-1185">Reference proteome</keyword>
<evidence type="ECO:0000259" key="3">
    <source>
        <dbReference type="Pfam" id="PF13649"/>
    </source>
</evidence>
<dbReference type="GO" id="GO:0008168">
    <property type="term" value="F:methyltransferase activity"/>
    <property type="evidence" value="ECO:0007669"/>
    <property type="project" value="UniProtKB-KW"/>
</dbReference>
<accession>A0ABR7EDY6</accession>
<feature type="domain" description="Methyltransferase" evidence="3">
    <location>
        <begin position="35"/>
        <end position="126"/>
    </location>
</feature>
<name>A0ABR7EDY6_9FIRM</name>
<protein>
    <submittedName>
        <fullName evidence="4">Methyltransferase domain-containing protein</fullName>
    </submittedName>
</protein>
<dbReference type="RefSeq" id="WP_186857522.1">
    <property type="nucleotide sequence ID" value="NZ_JACOON010000003.1"/>
</dbReference>
<dbReference type="CDD" id="cd02440">
    <property type="entry name" value="AdoMet_MTases"/>
    <property type="match status" value="1"/>
</dbReference>
<sequence length="256" mass="29537">MTQWDSALYLKYEQERTQPSRDLAARLPQKGVSRILDVGCGPGNSTHVLRRRYPGAYILGIDGSENMIGQARRSYPQESWQVCSAPEGFRRLPHDFDAVFSNACIQWIPKHPALIPAMLELLRPGGMLAVQVPMNFQEPVHQIIDAAVHSEKWSRLLPQKRIFHTLTPEEYYAHLSAISSSVSIWQTIYYHSMDSAKDILDWYRGTGLRPYLEQLPVGKKEELEEDIFALLRQEYPVQKNGKIIYRFPRFFFTAVK</sequence>
<dbReference type="GO" id="GO:0032259">
    <property type="term" value="P:methylation"/>
    <property type="evidence" value="ECO:0007669"/>
    <property type="project" value="UniProtKB-KW"/>
</dbReference>
<dbReference type="InterPro" id="IPR029063">
    <property type="entry name" value="SAM-dependent_MTases_sf"/>
</dbReference>